<organism evidence="1">
    <name type="scientific">Tanacetum cinerariifolium</name>
    <name type="common">Dalmatian daisy</name>
    <name type="synonym">Chrysanthemum cinerariifolium</name>
    <dbReference type="NCBI Taxonomy" id="118510"/>
    <lineage>
        <taxon>Eukaryota</taxon>
        <taxon>Viridiplantae</taxon>
        <taxon>Streptophyta</taxon>
        <taxon>Embryophyta</taxon>
        <taxon>Tracheophyta</taxon>
        <taxon>Spermatophyta</taxon>
        <taxon>Magnoliopsida</taxon>
        <taxon>eudicotyledons</taxon>
        <taxon>Gunneridae</taxon>
        <taxon>Pentapetalae</taxon>
        <taxon>asterids</taxon>
        <taxon>campanulids</taxon>
        <taxon>Asterales</taxon>
        <taxon>Asteraceae</taxon>
        <taxon>Asteroideae</taxon>
        <taxon>Anthemideae</taxon>
        <taxon>Anthemidinae</taxon>
        <taxon>Tanacetum</taxon>
    </lineage>
</organism>
<name>A0A699UP82_TANCI</name>
<dbReference type="AlphaFoldDB" id="A0A699UP82"/>
<sequence length="32" mass="3648">VRKEEVDAVDVKGLRMVVVVRRVRDIVKVVAD</sequence>
<reference evidence="1" key="1">
    <citation type="journal article" date="2019" name="Sci. Rep.">
        <title>Draft genome of Tanacetum cinerariifolium, the natural source of mosquito coil.</title>
        <authorList>
            <person name="Yamashiro T."/>
            <person name="Shiraishi A."/>
            <person name="Satake H."/>
            <person name="Nakayama K."/>
        </authorList>
    </citation>
    <scope>NUCLEOTIDE SEQUENCE</scope>
</reference>
<protein>
    <submittedName>
        <fullName evidence="1">Uncharacterized protein</fullName>
    </submittedName>
</protein>
<dbReference type="EMBL" id="BKCJ011343036">
    <property type="protein sequence ID" value="GFD23198.1"/>
    <property type="molecule type" value="Genomic_DNA"/>
</dbReference>
<comment type="caution">
    <text evidence="1">The sequence shown here is derived from an EMBL/GenBank/DDBJ whole genome shotgun (WGS) entry which is preliminary data.</text>
</comment>
<accession>A0A699UP82</accession>
<feature type="non-terminal residue" evidence="1">
    <location>
        <position position="1"/>
    </location>
</feature>
<gene>
    <name evidence="1" type="ORF">Tci_895167</name>
</gene>
<proteinExistence type="predicted"/>
<evidence type="ECO:0000313" key="1">
    <source>
        <dbReference type="EMBL" id="GFD23198.1"/>
    </source>
</evidence>